<dbReference type="AlphaFoldDB" id="A0AAV5HWU7"/>
<name>A0AAV5HWU7_9ROSI</name>
<dbReference type="PANTHER" id="PTHR11439">
    <property type="entry name" value="GAG-POL-RELATED RETROTRANSPOSON"/>
    <property type="match status" value="1"/>
</dbReference>
<dbReference type="EMBL" id="BPVZ01000005">
    <property type="protein sequence ID" value="GKU91205.1"/>
    <property type="molecule type" value="Genomic_DNA"/>
</dbReference>
<comment type="caution">
    <text evidence="2">The sequence shown here is derived from an EMBL/GenBank/DDBJ whole genome shotgun (WGS) entry which is preliminary data.</text>
</comment>
<sequence length="306" mass="33906">MTTSWNWSQDTFNELHDASPHPSLGFIEDVLPVGKASNNAESSSLTSSVSLVGSNPVNIEPENEILNPPSGHHTQPLVGRKLVYKIKTRSNGSVERYKACLVAKGFTQEYGIDYEETFAPVAHPTLLRSIHDLKQFLSHKFEMKDLGVLSYFLGLGVTSSDDGYLLSQTKYASDLIFKARLTDSKTASTPLEPNVQLTSMDGSPLANPTRYKQVVGSLIYLTTTQPDIAYAVHVVSQFMATVRSTYYATVLRIIWYIKGIMFHGLHFSTHSSLELCAYSDADWAGDSNDRKSTTRYCLFLGDSLIS</sequence>
<dbReference type="PANTHER" id="PTHR11439:SF461">
    <property type="entry name" value="OS10G0432200 PROTEIN"/>
    <property type="match status" value="1"/>
</dbReference>
<feature type="domain" description="Reverse transcriptase Ty1/copia-type" evidence="1">
    <location>
        <begin position="77"/>
        <end position="123"/>
    </location>
</feature>
<evidence type="ECO:0000313" key="3">
    <source>
        <dbReference type="Proteomes" id="UP001054252"/>
    </source>
</evidence>
<dbReference type="Pfam" id="PF07727">
    <property type="entry name" value="RVT_2"/>
    <property type="match status" value="2"/>
</dbReference>
<accession>A0AAV5HWU7</accession>
<keyword evidence="3" id="KW-1185">Reference proteome</keyword>
<organism evidence="2 3">
    <name type="scientific">Rubroshorea leprosula</name>
    <dbReference type="NCBI Taxonomy" id="152421"/>
    <lineage>
        <taxon>Eukaryota</taxon>
        <taxon>Viridiplantae</taxon>
        <taxon>Streptophyta</taxon>
        <taxon>Embryophyta</taxon>
        <taxon>Tracheophyta</taxon>
        <taxon>Spermatophyta</taxon>
        <taxon>Magnoliopsida</taxon>
        <taxon>eudicotyledons</taxon>
        <taxon>Gunneridae</taxon>
        <taxon>Pentapetalae</taxon>
        <taxon>rosids</taxon>
        <taxon>malvids</taxon>
        <taxon>Malvales</taxon>
        <taxon>Dipterocarpaceae</taxon>
        <taxon>Rubroshorea</taxon>
    </lineage>
</organism>
<feature type="domain" description="Reverse transcriptase Ty1/copia-type" evidence="1">
    <location>
        <begin position="129"/>
        <end position="192"/>
    </location>
</feature>
<evidence type="ECO:0000313" key="2">
    <source>
        <dbReference type="EMBL" id="GKU91205.1"/>
    </source>
</evidence>
<reference evidence="2 3" key="1">
    <citation type="journal article" date="2021" name="Commun. Biol.">
        <title>The genome of Shorea leprosula (Dipterocarpaceae) highlights the ecological relevance of drought in aseasonal tropical rainforests.</title>
        <authorList>
            <person name="Ng K.K.S."/>
            <person name="Kobayashi M.J."/>
            <person name="Fawcett J.A."/>
            <person name="Hatakeyama M."/>
            <person name="Paape T."/>
            <person name="Ng C.H."/>
            <person name="Ang C.C."/>
            <person name="Tnah L.H."/>
            <person name="Lee C.T."/>
            <person name="Nishiyama T."/>
            <person name="Sese J."/>
            <person name="O'Brien M.J."/>
            <person name="Copetti D."/>
            <person name="Mohd Noor M.I."/>
            <person name="Ong R.C."/>
            <person name="Putra M."/>
            <person name="Sireger I.Z."/>
            <person name="Indrioko S."/>
            <person name="Kosugi Y."/>
            <person name="Izuno A."/>
            <person name="Isagi Y."/>
            <person name="Lee S.L."/>
            <person name="Shimizu K.K."/>
        </authorList>
    </citation>
    <scope>NUCLEOTIDE SEQUENCE [LARGE SCALE GENOMIC DNA]</scope>
    <source>
        <strain evidence="2">214</strain>
    </source>
</reference>
<dbReference type="Proteomes" id="UP001054252">
    <property type="component" value="Unassembled WGS sequence"/>
</dbReference>
<dbReference type="InterPro" id="IPR013103">
    <property type="entry name" value="RVT_2"/>
</dbReference>
<gene>
    <name evidence="2" type="ORF">SLEP1_g5107</name>
</gene>
<proteinExistence type="predicted"/>
<protein>
    <recommendedName>
        <fullName evidence="1">Reverse transcriptase Ty1/copia-type domain-containing protein</fullName>
    </recommendedName>
</protein>
<evidence type="ECO:0000259" key="1">
    <source>
        <dbReference type="Pfam" id="PF07727"/>
    </source>
</evidence>